<keyword evidence="14" id="KW-0573">Peptidoglycan synthesis</keyword>
<keyword evidence="9 14" id="KW-0472">Membrane</keyword>
<evidence type="ECO:0000256" key="11">
    <source>
        <dbReference type="ARBA" id="ARBA00032707"/>
    </source>
</evidence>
<evidence type="ECO:0000256" key="13">
    <source>
        <dbReference type="ARBA" id="ARBA00047594"/>
    </source>
</evidence>
<feature type="transmembrane region" description="Helical" evidence="14">
    <location>
        <begin position="255"/>
        <end position="274"/>
    </location>
</feature>
<dbReference type="NCBIfam" id="TIGR00753">
    <property type="entry name" value="undec_PP_bacA"/>
    <property type="match status" value="1"/>
</dbReference>
<keyword evidence="14" id="KW-0961">Cell wall biogenesis/degradation</keyword>
<comment type="catalytic activity">
    <reaction evidence="13 14">
        <text>di-trans,octa-cis-undecaprenyl diphosphate + H2O = di-trans,octa-cis-undecaprenyl phosphate + phosphate + H(+)</text>
        <dbReference type="Rhea" id="RHEA:28094"/>
        <dbReference type="ChEBI" id="CHEBI:15377"/>
        <dbReference type="ChEBI" id="CHEBI:15378"/>
        <dbReference type="ChEBI" id="CHEBI:43474"/>
        <dbReference type="ChEBI" id="CHEBI:58405"/>
        <dbReference type="ChEBI" id="CHEBI:60392"/>
        <dbReference type="EC" id="3.6.1.27"/>
    </reaction>
</comment>
<evidence type="ECO:0000313" key="15">
    <source>
        <dbReference type="EMBL" id="KAB7661455.1"/>
    </source>
</evidence>
<dbReference type="RefSeq" id="WP_152158000.1">
    <property type="nucleotide sequence ID" value="NZ_WEHX01000018.1"/>
</dbReference>
<comment type="similarity">
    <text evidence="2 14">Belongs to the UppP family.</text>
</comment>
<keyword evidence="6 14" id="KW-0812">Transmembrane</keyword>
<dbReference type="InterPro" id="IPR003824">
    <property type="entry name" value="UppP"/>
</dbReference>
<keyword evidence="14" id="KW-0133">Cell shape</keyword>
<dbReference type="EC" id="3.6.1.27" evidence="3 14"/>
<gene>
    <name evidence="14" type="primary">uppP</name>
    <name evidence="15" type="ORF">GBM95_04545</name>
</gene>
<evidence type="ECO:0000256" key="3">
    <source>
        <dbReference type="ARBA" id="ARBA00012374"/>
    </source>
</evidence>
<evidence type="ECO:0000256" key="7">
    <source>
        <dbReference type="ARBA" id="ARBA00022801"/>
    </source>
</evidence>
<dbReference type="PANTHER" id="PTHR30622:SF3">
    <property type="entry name" value="UNDECAPRENYL-DIPHOSPHATASE"/>
    <property type="match status" value="1"/>
</dbReference>
<dbReference type="EMBL" id="WEHX01000018">
    <property type="protein sequence ID" value="KAB7661455.1"/>
    <property type="molecule type" value="Genomic_DNA"/>
</dbReference>
<dbReference type="GO" id="GO:0050380">
    <property type="term" value="F:undecaprenyl-diphosphatase activity"/>
    <property type="evidence" value="ECO:0007669"/>
    <property type="project" value="UniProtKB-UniRule"/>
</dbReference>
<accession>A0A6I1EL06</accession>
<feature type="transmembrane region" description="Helical" evidence="14">
    <location>
        <begin position="109"/>
        <end position="130"/>
    </location>
</feature>
<evidence type="ECO:0000256" key="5">
    <source>
        <dbReference type="ARBA" id="ARBA00022475"/>
    </source>
</evidence>
<dbReference type="NCBIfam" id="NF001390">
    <property type="entry name" value="PRK00281.1-4"/>
    <property type="match status" value="1"/>
</dbReference>
<dbReference type="Proteomes" id="UP000430564">
    <property type="component" value="Unassembled WGS sequence"/>
</dbReference>
<dbReference type="GO" id="GO:0046677">
    <property type="term" value="P:response to antibiotic"/>
    <property type="evidence" value="ECO:0007669"/>
    <property type="project" value="UniProtKB-UniRule"/>
</dbReference>
<dbReference type="GO" id="GO:0008360">
    <property type="term" value="P:regulation of cell shape"/>
    <property type="evidence" value="ECO:0007669"/>
    <property type="project" value="UniProtKB-KW"/>
</dbReference>
<sequence length="279" mass="30254">MDWLYSLQAAVLGIVEGLTEFLPISSTGHLIIASDIVGFAETSGADEFVVAIQSGAILAVCWYYRARILSILRGLFSNRKEQRLAVNTIVAFLPAAVVGVLVAGVIKAYLFNPLTVAVALILGGFIILWIEGRQARLGTPPRVATMDDMTWKDALLVGFMQCLAMIPGTSRSGATIIGGMVLGLSRRAATEFSFFLAIPTIFGATVYDLWKARNDLVLDNLPGLAIGTAVSFVSALLVVHWLLRFVAGHDFRGFGWYRIIFGIVILAATTMGWVEWRAV</sequence>
<comment type="subcellular location">
    <subcellularLocation>
        <location evidence="1 14">Cell membrane</location>
        <topology evidence="1 14">Multi-pass membrane protein</topology>
    </subcellularLocation>
</comment>
<evidence type="ECO:0000256" key="10">
    <source>
        <dbReference type="ARBA" id="ARBA00023251"/>
    </source>
</evidence>
<dbReference type="PANTHER" id="PTHR30622">
    <property type="entry name" value="UNDECAPRENYL-DIPHOSPHATASE"/>
    <property type="match status" value="1"/>
</dbReference>
<dbReference type="OrthoDB" id="9808289at2"/>
<keyword evidence="5 14" id="KW-1003">Cell membrane</keyword>
<feature type="transmembrane region" description="Helical" evidence="14">
    <location>
        <begin position="48"/>
        <end position="64"/>
    </location>
</feature>
<evidence type="ECO:0000256" key="4">
    <source>
        <dbReference type="ARBA" id="ARBA00021581"/>
    </source>
</evidence>
<feature type="transmembrane region" description="Helical" evidence="14">
    <location>
        <begin position="84"/>
        <end position="103"/>
    </location>
</feature>
<evidence type="ECO:0000256" key="6">
    <source>
        <dbReference type="ARBA" id="ARBA00022692"/>
    </source>
</evidence>
<comment type="caution">
    <text evidence="15">The sequence shown here is derived from an EMBL/GenBank/DDBJ whole genome shotgun (WGS) entry which is preliminary data.</text>
</comment>
<comment type="function">
    <text evidence="14">Catalyzes the dephosphorylation of undecaprenyl diphosphate (UPP). Confers resistance to bacitracin.</text>
</comment>
<dbReference type="AlphaFoldDB" id="A0A6I1EL06"/>
<evidence type="ECO:0000313" key="16">
    <source>
        <dbReference type="Proteomes" id="UP000430564"/>
    </source>
</evidence>
<evidence type="ECO:0000256" key="9">
    <source>
        <dbReference type="ARBA" id="ARBA00023136"/>
    </source>
</evidence>
<feature type="transmembrane region" description="Helical" evidence="14">
    <location>
        <begin position="222"/>
        <end position="243"/>
    </location>
</feature>
<feature type="transmembrane region" description="Helical" evidence="14">
    <location>
        <begin position="192"/>
        <end position="210"/>
    </location>
</feature>
<keyword evidence="10 14" id="KW-0046">Antibiotic resistance</keyword>
<dbReference type="GO" id="GO:0009252">
    <property type="term" value="P:peptidoglycan biosynthetic process"/>
    <property type="evidence" value="ECO:0007669"/>
    <property type="project" value="UniProtKB-KW"/>
</dbReference>
<proteinExistence type="inferred from homology"/>
<keyword evidence="8 14" id="KW-1133">Transmembrane helix</keyword>
<keyword evidence="7 14" id="KW-0378">Hydrolase</keyword>
<evidence type="ECO:0000256" key="14">
    <source>
        <dbReference type="HAMAP-Rule" id="MF_01006"/>
    </source>
</evidence>
<evidence type="ECO:0000256" key="12">
    <source>
        <dbReference type="ARBA" id="ARBA00032932"/>
    </source>
</evidence>
<protein>
    <recommendedName>
        <fullName evidence="4 14">Undecaprenyl-diphosphatase</fullName>
        <ecNumber evidence="3 14">3.6.1.27</ecNumber>
    </recommendedName>
    <alternativeName>
        <fullName evidence="12 14">Bacitracin resistance protein</fullName>
    </alternativeName>
    <alternativeName>
        <fullName evidence="11 14">Undecaprenyl pyrophosphate phosphatase</fullName>
    </alternativeName>
</protein>
<comment type="miscellaneous">
    <text evidence="14">Bacitracin is thought to be involved in the inhibition of peptidoglycan synthesis by sequestering undecaprenyl diphosphate, thereby reducing the pool of lipid carrier available.</text>
</comment>
<evidence type="ECO:0000256" key="2">
    <source>
        <dbReference type="ARBA" id="ARBA00010621"/>
    </source>
</evidence>
<dbReference type="NCBIfam" id="NF001389">
    <property type="entry name" value="PRK00281.1-2"/>
    <property type="match status" value="1"/>
</dbReference>
<dbReference type="GO" id="GO:0071555">
    <property type="term" value="P:cell wall organization"/>
    <property type="evidence" value="ECO:0007669"/>
    <property type="project" value="UniProtKB-KW"/>
</dbReference>
<evidence type="ECO:0000256" key="1">
    <source>
        <dbReference type="ARBA" id="ARBA00004651"/>
    </source>
</evidence>
<reference evidence="15 16" key="1">
    <citation type="submission" date="2019-10" db="EMBL/GenBank/DDBJ databases">
        <title>Genome diversity of Sutterella seckii.</title>
        <authorList>
            <person name="Chaplin A.V."/>
            <person name="Sokolova S.R."/>
            <person name="Mosin K.A."/>
            <person name="Ivanova E.L."/>
            <person name="Kochetkova T.O."/>
            <person name="Goltsov A.Y."/>
            <person name="Trofimov D.Y."/>
            <person name="Efimov B.A."/>
        </authorList>
    </citation>
    <scope>NUCLEOTIDE SEQUENCE [LARGE SCALE GENOMIC DNA]</scope>
    <source>
        <strain evidence="15 16">ASD393</strain>
    </source>
</reference>
<dbReference type="Pfam" id="PF02673">
    <property type="entry name" value="BacA"/>
    <property type="match status" value="1"/>
</dbReference>
<name>A0A6I1EL06_9BURK</name>
<dbReference type="HAMAP" id="MF_01006">
    <property type="entry name" value="Undec_diphosphatase"/>
    <property type="match status" value="1"/>
</dbReference>
<evidence type="ECO:0000256" key="8">
    <source>
        <dbReference type="ARBA" id="ARBA00022989"/>
    </source>
</evidence>
<organism evidence="15 16">
    <name type="scientific">Sutterella seckii</name>
    <dbReference type="NCBI Taxonomy" id="1944635"/>
    <lineage>
        <taxon>Bacteria</taxon>
        <taxon>Pseudomonadati</taxon>
        <taxon>Pseudomonadota</taxon>
        <taxon>Betaproteobacteria</taxon>
        <taxon>Burkholderiales</taxon>
        <taxon>Sutterellaceae</taxon>
        <taxon>Sutterella</taxon>
    </lineage>
</organism>
<dbReference type="GO" id="GO:0005886">
    <property type="term" value="C:plasma membrane"/>
    <property type="evidence" value="ECO:0007669"/>
    <property type="project" value="UniProtKB-SubCell"/>
</dbReference>